<dbReference type="AlphaFoldDB" id="A0A8K0HZ10"/>
<protein>
    <submittedName>
        <fullName evidence="2">Uncharacterized protein</fullName>
    </submittedName>
</protein>
<accession>A0A8K0HZ10</accession>
<comment type="caution">
    <text evidence="2">The sequence shown here is derived from an EMBL/GenBank/DDBJ whole genome shotgun (WGS) entry which is preliminary data.</text>
</comment>
<reference evidence="2" key="2">
    <citation type="submission" date="2019-07" db="EMBL/GenBank/DDBJ databases">
        <authorList>
            <person name="Yang Y."/>
            <person name="Bocs S."/>
            <person name="Baudouin L."/>
        </authorList>
    </citation>
    <scope>NUCLEOTIDE SEQUENCE</scope>
    <source>
        <tissue evidence="2">Spear leaf of Hainan Tall coconut</tissue>
    </source>
</reference>
<evidence type="ECO:0000313" key="3">
    <source>
        <dbReference type="Proteomes" id="UP000797356"/>
    </source>
</evidence>
<dbReference type="EMBL" id="CM017873">
    <property type="protein sequence ID" value="KAG1331065.1"/>
    <property type="molecule type" value="Genomic_DNA"/>
</dbReference>
<gene>
    <name evidence="2" type="ORF">COCNU_02G010330</name>
</gene>
<organism evidence="2 3">
    <name type="scientific">Cocos nucifera</name>
    <name type="common">Coconut palm</name>
    <dbReference type="NCBI Taxonomy" id="13894"/>
    <lineage>
        <taxon>Eukaryota</taxon>
        <taxon>Viridiplantae</taxon>
        <taxon>Streptophyta</taxon>
        <taxon>Embryophyta</taxon>
        <taxon>Tracheophyta</taxon>
        <taxon>Spermatophyta</taxon>
        <taxon>Magnoliopsida</taxon>
        <taxon>Liliopsida</taxon>
        <taxon>Arecaceae</taxon>
        <taxon>Arecoideae</taxon>
        <taxon>Cocoseae</taxon>
        <taxon>Attaleinae</taxon>
        <taxon>Cocos</taxon>
    </lineage>
</organism>
<evidence type="ECO:0000313" key="2">
    <source>
        <dbReference type="EMBL" id="KAG1331065.1"/>
    </source>
</evidence>
<name>A0A8K0HZ10_COCNU</name>
<proteinExistence type="predicted"/>
<keyword evidence="3" id="KW-1185">Reference proteome</keyword>
<dbReference type="Proteomes" id="UP000797356">
    <property type="component" value="Chromosome 2"/>
</dbReference>
<keyword evidence="1" id="KW-0175">Coiled coil</keyword>
<evidence type="ECO:0000256" key="1">
    <source>
        <dbReference type="SAM" id="Coils"/>
    </source>
</evidence>
<feature type="coiled-coil region" evidence="1">
    <location>
        <begin position="44"/>
        <end position="106"/>
    </location>
</feature>
<reference evidence="2" key="1">
    <citation type="journal article" date="2017" name="Gigascience">
        <title>The genome draft of coconut (Cocos nucifera).</title>
        <authorList>
            <person name="Xiao Y."/>
            <person name="Xu P."/>
            <person name="Fan H."/>
            <person name="Baudouin L."/>
            <person name="Xia W."/>
            <person name="Bocs S."/>
            <person name="Xu J."/>
            <person name="Li Q."/>
            <person name="Guo A."/>
            <person name="Zhou L."/>
            <person name="Li J."/>
            <person name="Wu Y."/>
            <person name="Ma Z."/>
            <person name="Armero A."/>
            <person name="Issali A.E."/>
            <person name="Liu N."/>
            <person name="Peng M."/>
            <person name="Yang Y."/>
        </authorList>
    </citation>
    <scope>NUCLEOTIDE SEQUENCE</scope>
    <source>
        <tissue evidence="2">Spear leaf of Hainan Tall coconut</tissue>
    </source>
</reference>
<sequence>MELRTRRRDLGPEELLNNGFNSILDATSYFRLFIEHIEWLGENKKSLEEGLQSTKDCLKAVEEKTAKEEKIAMGLKKQLLEKLNELSEKNKALLDLQSKVNEGEEKLLELQ</sequence>